<dbReference type="RefSeq" id="WP_013292794.1">
    <property type="nucleotide sequence ID" value="NC_014394.1"/>
</dbReference>
<reference evidence="2 3" key="1">
    <citation type="submission" date="2010-08" db="EMBL/GenBank/DDBJ databases">
        <title>Complete sequence of Gallionella capsiferriformans ES-2.</title>
        <authorList>
            <consortium name="US DOE Joint Genome Institute"/>
            <person name="Lucas S."/>
            <person name="Copeland A."/>
            <person name="Lapidus A."/>
            <person name="Cheng J.-F."/>
            <person name="Bruce D."/>
            <person name="Goodwin L."/>
            <person name="Pitluck S."/>
            <person name="Chertkov O."/>
            <person name="Davenport K.W."/>
            <person name="Detter J.C."/>
            <person name="Han C."/>
            <person name="Tapia R."/>
            <person name="Land M."/>
            <person name="Hauser L."/>
            <person name="Chang Y.-J."/>
            <person name="Jeffries C."/>
            <person name="Kyrpides N."/>
            <person name="Ivanova N."/>
            <person name="Mikhailova N."/>
            <person name="Shelobolina E.S."/>
            <person name="Picardal F."/>
            <person name="Roden E."/>
            <person name="Emerson D."/>
            <person name="Woyke T."/>
        </authorList>
    </citation>
    <scope>NUCLEOTIDE SEQUENCE [LARGE SCALE GENOMIC DNA]</scope>
    <source>
        <strain evidence="2 3">ES-2</strain>
    </source>
</reference>
<dbReference type="SUPFAM" id="SSF52540">
    <property type="entry name" value="P-loop containing nucleoside triphosphate hydrolases"/>
    <property type="match status" value="1"/>
</dbReference>
<keyword evidence="2" id="KW-0347">Helicase</keyword>
<protein>
    <submittedName>
        <fullName evidence="2">Putative DNA helicase</fullName>
    </submittedName>
</protein>
<dbReference type="Gene3D" id="3.40.50.300">
    <property type="entry name" value="P-loop containing nucleotide triphosphate hydrolases"/>
    <property type="match status" value="1"/>
</dbReference>
<keyword evidence="2" id="KW-0378">Hydrolase</keyword>
<dbReference type="EMBL" id="CP002159">
    <property type="protein sequence ID" value="ADL54853.1"/>
    <property type="molecule type" value="Genomic_DNA"/>
</dbReference>
<dbReference type="OrthoDB" id="8477405at2"/>
<keyword evidence="2" id="KW-0547">Nucleotide-binding</keyword>
<dbReference type="KEGG" id="gca:Galf_0817"/>
<keyword evidence="2" id="KW-0067">ATP-binding</keyword>
<dbReference type="GO" id="GO:0004386">
    <property type="term" value="F:helicase activity"/>
    <property type="evidence" value="ECO:0007669"/>
    <property type="project" value="UniProtKB-KW"/>
</dbReference>
<sequence length="299" mass="32455">MSEIIQLPRITLTDAAVRPQLDFILPGLLAQSVGMIVGQGAIGKSFLALHIGFAMATGKPVAGGLWDVPKIGPTTIIMGEDDQKILQERLYWLRSGEQLTAEQAAAADRFLFVHSAKGYDMRIVEKTGGGYRPGPFLATLKHYCAGQRLAIIDPLLFLNGGGDENDNGAAAVLISCLYTICRETGCTIILLHHVGKSNGDREDWASARGASALTTSVRWQVNMTPPNKKEMEECGIDDEMRKSWVRVATVKSNYGDTGAASWLNRLKGGVLGWADKAKKEARPKDQSYAKASGGDDEWY</sequence>
<dbReference type="HOGENOM" id="CLU_080948_0_0_4"/>
<name>D9SDU6_GALCS</name>
<evidence type="ECO:0000256" key="1">
    <source>
        <dbReference type="SAM" id="MobiDB-lite"/>
    </source>
</evidence>
<keyword evidence="3" id="KW-1185">Reference proteome</keyword>
<dbReference type="STRING" id="395494.Galf_0817"/>
<evidence type="ECO:0000313" key="3">
    <source>
        <dbReference type="Proteomes" id="UP000001235"/>
    </source>
</evidence>
<dbReference type="eggNOG" id="COG3598">
    <property type="taxonomic scope" value="Bacteria"/>
</dbReference>
<evidence type="ECO:0000313" key="2">
    <source>
        <dbReference type="EMBL" id="ADL54853.1"/>
    </source>
</evidence>
<dbReference type="Pfam" id="PF13481">
    <property type="entry name" value="AAA_25"/>
    <property type="match status" value="1"/>
</dbReference>
<gene>
    <name evidence="2" type="ordered locus">Galf_0817</name>
</gene>
<dbReference type="AlphaFoldDB" id="D9SDU6"/>
<dbReference type="Proteomes" id="UP000001235">
    <property type="component" value="Chromosome"/>
</dbReference>
<accession>D9SDU6</accession>
<dbReference type="InterPro" id="IPR027417">
    <property type="entry name" value="P-loop_NTPase"/>
</dbReference>
<feature type="region of interest" description="Disordered" evidence="1">
    <location>
        <begin position="279"/>
        <end position="299"/>
    </location>
</feature>
<organism evidence="2 3">
    <name type="scientific">Gallionella capsiferriformans (strain ES-2)</name>
    <name type="common">Gallionella ferruginea capsiferriformans (strain ES-2)</name>
    <dbReference type="NCBI Taxonomy" id="395494"/>
    <lineage>
        <taxon>Bacteria</taxon>
        <taxon>Pseudomonadati</taxon>
        <taxon>Pseudomonadota</taxon>
        <taxon>Betaproteobacteria</taxon>
        <taxon>Nitrosomonadales</taxon>
        <taxon>Gallionellaceae</taxon>
        <taxon>Gallionella</taxon>
    </lineage>
</organism>
<proteinExistence type="predicted"/>